<dbReference type="PANTHER" id="PTHR31902:SF14">
    <property type="entry name" value="ACTIN PATCHES DISTAL PROTEIN 1"/>
    <property type="match status" value="1"/>
</dbReference>
<evidence type="ECO:0000256" key="1">
    <source>
        <dbReference type="SAM" id="MobiDB-lite"/>
    </source>
</evidence>
<sequence length="380" mass="41828">MSAGQKEESTSREARHEKRSSPVTHAKEDEELGFLSCHNVWRKEEEKYLPLLESSGVRRRRGSGLRCVGSDSGVGGGSLLQLGAGGGATGEGGTMIIDQGFTRPVMYSQPLVESVAHYERHVFLCYKDLESRPARVEAADFDRLPRYFVAAFCACKNDMPRKTKLTICEGRDNTDSSSGDILIFQEMGLDALRRRFVCRRCAQISGRDRCQTTRGSGLCSHIGGHKYAGNVIIFSRSGSDQVSGHCYGYVVPEDVAVLLDQHIGQGEIMERLWRGQMGLVEEDQKILREQRLRCQKEGVNGCACAERQVEGRDGEGGSAGTCCRMLGSDKAASEGVSFPDGANRERFEEPESPRMEITISSKASAPETRPVEGPTRYADR</sequence>
<accession>A0ABD1ZIU3</accession>
<dbReference type="InterPro" id="IPR009737">
    <property type="entry name" value="Aim32/Apd1-like"/>
</dbReference>
<protein>
    <submittedName>
        <fullName evidence="2">Uncharacterized protein</fullName>
    </submittedName>
</protein>
<dbReference type="EMBL" id="JBHFFA010000001">
    <property type="protein sequence ID" value="KAL2651252.1"/>
    <property type="molecule type" value="Genomic_DNA"/>
</dbReference>
<dbReference type="Proteomes" id="UP001605036">
    <property type="component" value="Unassembled WGS sequence"/>
</dbReference>
<dbReference type="Pfam" id="PF06999">
    <property type="entry name" value="Suc_Fer-like"/>
    <property type="match status" value="1"/>
</dbReference>
<feature type="compositionally biased region" description="Basic and acidic residues" evidence="1">
    <location>
        <begin position="342"/>
        <end position="354"/>
    </location>
</feature>
<dbReference type="PANTHER" id="PTHR31902">
    <property type="entry name" value="ACTIN PATCHES DISTAL PROTEIN 1"/>
    <property type="match status" value="1"/>
</dbReference>
<name>A0ABD1ZIU3_9MARC</name>
<comment type="caution">
    <text evidence="2">The sequence shown here is derived from an EMBL/GenBank/DDBJ whole genome shotgun (WGS) entry which is preliminary data.</text>
</comment>
<evidence type="ECO:0000313" key="3">
    <source>
        <dbReference type="Proteomes" id="UP001605036"/>
    </source>
</evidence>
<keyword evidence="3" id="KW-1185">Reference proteome</keyword>
<feature type="region of interest" description="Disordered" evidence="1">
    <location>
        <begin position="332"/>
        <end position="380"/>
    </location>
</feature>
<organism evidence="2 3">
    <name type="scientific">Riccia fluitans</name>
    <dbReference type="NCBI Taxonomy" id="41844"/>
    <lineage>
        <taxon>Eukaryota</taxon>
        <taxon>Viridiplantae</taxon>
        <taxon>Streptophyta</taxon>
        <taxon>Embryophyta</taxon>
        <taxon>Marchantiophyta</taxon>
        <taxon>Marchantiopsida</taxon>
        <taxon>Marchantiidae</taxon>
        <taxon>Marchantiales</taxon>
        <taxon>Ricciaceae</taxon>
        <taxon>Riccia</taxon>
    </lineage>
</organism>
<dbReference type="AlphaFoldDB" id="A0ABD1ZIU3"/>
<reference evidence="2 3" key="1">
    <citation type="submission" date="2024-09" db="EMBL/GenBank/DDBJ databases">
        <title>Chromosome-scale assembly of Riccia fluitans.</title>
        <authorList>
            <person name="Paukszto L."/>
            <person name="Sawicki J."/>
            <person name="Karawczyk K."/>
            <person name="Piernik-Szablinska J."/>
            <person name="Szczecinska M."/>
            <person name="Mazdziarz M."/>
        </authorList>
    </citation>
    <scope>NUCLEOTIDE SEQUENCE [LARGE SCALE GENOMIC DNA]</scope>
    <source>
        <strain evidence="2">Rf_01</strain>
        <tissue evidence="2">Aerial parts of the thallus</tissue>
    </source>
</reference>
<dbReference type="InterPro" id="IPR036249">
    <property type="entry name" value="Thioredoxin-like_sf"/>
</dbReference>
<proteinExistence type="predicted"/>
<evidence type="ECO:0000313" key="2">
    <source>
        <dbReference type="EMBL" id="KAL2651252.1"/>
    </source>
</evidence>
<gene>
    <name evidence="2" type="ORF">R1flu_019380</name>
</gene>
<feature type="region of interest" description="Disordered" evidence="1">
    <location>
        <begin position="1"/>
        <end position="28"/>
    </location>
</feature>
<dbReference type="Gene3D" id="3.40.30.10">
    <property type="entry name" value="Glutaredoxin"/>
    <property type="match status" value="1"/>
</dbReference>
<dbReference type="SUPFAM" id="SSF52833">
    <property type="entry name" value="Thioredoxin-like"/>
    <property type="match status" value="1"/>
</dbReference>